<dbReference type="Pfam" id="PF00271">
    <property type="entry name" value="Helicase_C"/>
    <property type="match status" value="1"/>
</dbReference>
<dbReference type="EMBL" id="CACVAS010000107">
    <property type="protein sequence ID" value="CAA6820631.1"/>
    <property type="molecule type" value="Genomic_DNA"/>
</dbReference>
<dbReference type="Pfam" id="PF00176">
    <property type="entry name" value="SNF2-rel_dom"/>
    <property type="match status" value="1"/>
</dbReference>
<dbReference type="InterPro" id="IPR038718">
    <property type="entry name" value="SNF2-like_sf"/>
</dbReference>
<dbReference type="PANTHER" id="PTHR10799">
    <property type="entry name" value="SNF2/RAD54 HELICASE FAMILY"/>
    <property type="match status" value="1"/>
</dbReference>
<name>A0A6S6TBE4_9BACT</name>
<dbReference type="GO" id="GO:0005524">
    <property type="term" value="F:ATP binding"/>
    <property type="evidence" value="ECO:0007669"/>
    <property type="project" value="InterPro"/>
</dbReference>
<dbReference type="GO" id="GO:0016787">
    <property type="term" value="F:hydrolase activity"/>
    <property type="evidence" value="ECO:0007669"/>
    <property type="project" value="UniProtKB-KW"/>
</dbReference>
<keyword evidence="1" id="KW-0378">Hydrolase</keyword>
<gene>
    <name evidence="4" type="ORF">HELGO_WM679</name>
</gene>
<dbReference type="InterPro" id="IPR049730">
    <property type="entry name" value="SNF2/RAD54-like_C"/>
</dbReference>
<protein>
    <submittedName>
        <fullName evidence="4">Uncharacterized protein</fullName>
    </submittedName>
</protein>
<dbReference type="Gene3D" id="3.40.50.10810">
    <property type="entry name" value="Tandem AAA-ATPase domain"/>
    <property type="match status" value="1"/>
</dbReference>
<proteinExistence type="predicted"/>
<dbReference type="InterPro" id="IPR000330">
    <property type="entry name" value="SNF2_N"/>
</dbReference>
<organism evidence="4">
    <name type="scientific">uncultured Sulfurovum sp</name>
    <dbReference type="NCBI Taxonomy" id="269237"/>
    <lineage>
        <taxon>Bacteria</taxon>
        <taxon>Pseudomonadati</taxon>
        <taxon>Campylobacterota</taxon>
        <taxon>Epsilonproteobacteria</taxon>
        <taxon>Campylobacterales</taxon>
        <taxon>Sulfurovaceae</taxon>
        <taxon>Sulfurovum</taxon>
        <taxon>environmental samples</taxon>
    </lineage>
</organism>
<dbReference type="AlphaFoldDB" id="A0A6S6TBE4"/>
<evidence type="ECO:0000256" key="1">
    <source>
        <dbReference type="ARBA" id="ARBA00022801"/>
    </source>
</evidence>
<feature type="domain" description="Helicase C-terminal" evidence="3">
    <location>
        <begin position="470"/>
        <end position="625"/>
    </location>
</feature>
<evidence type="ECO:0000259" key="2">
    <source>
        <dbReference type="PROSITE" id="PS51192"/>
    </source>
</evidence>
<evidence type="ECO:0000313" key="4">
    <source>
        <dbReference type="EMBL" id="CAA6820631.1"/>
    </source>
</evidence>
<dbReference type="InterPro" id="IPR014001">
    <property type="entry name" value="Helicase_ATP-bd"/>
</dbReference>
<dbReference type="CDD" id="cd18793">
    <property type="entry name" value="SF2_C_SNF"/>
    <property type="match status" value="1"/>
</dbReference>
<evidence type="ECO:0000259" key="3">
    <source>
        <dbReference type="PROSITE" id="PS51194"/>
    </source>
</evidence>
<dbReference type="InterPro" id="IPR027417">
    <property type="entry name" value="P-loop_NTPase"/>
</dbReference>
<dbReference type="SUPFAM" id="SSF52540">
    <property type="entry name" value="P-loop containing nucleoside triphosphate hydrolases"/>
    <property type="match status" value="2"/>
</dbReference>
<feature type="domain" description="Helicase ATP-binding" evidence="2">
    <location>
        <begin position="91"/>
        <end position="262"/>
    </location>
</feature>
<sequence>MHKGTYLPTRQNTIILHAFEEYCEILLDGEYKTVSKNDIEFEASEATLSSLDALKENIFLNCIKNPLSDILYSYNTNRLTPEPHQYKPLIKFLNSENNRILIADEVGLGKTIEAGMIFKEVDKREELKVSLIVVPSSLTLKWQEEFNIRFDEYFEIKKTNQFLNFIDEFENFNTSKLVNEKIIISYHTLRDERVMYALENSFFEVDFLIMDEAHTMRNNSTSTFESAELITSISEHIIFLTATPVQNSLGDLFHILSLLDEDYFKDYDYFEKMIRPNGMIHKTIALIRNNHPIEEIKQFINDNNIDESILEGLQSIFNEIFILDEITNSKKVDLIDRLTKSDHLSFIINRTKKKDVGLITPRNATSVIVDITIEEQKYYDAVIEFVKFVYPHVPQGFITIMPERMASSSMLASLNSFKEVKKSGKLLIKEMDDLEEYYEDIDIENEAVSYLDNIINKGELIGEDDSKFLRFEEILKDLDSQNIKQKIVFSFFKKTLDYLEVKLTDLGYSVGKIHGDFSVEERFTKIKEFKKGNFDILLSSEVGSEGLDMQFCNVVINYDLPWNPMRVEQRIGRIDRIGQKFYKLHIFNLCIVGSIEDRIYNRLYNKLGIFENSIGELEPILGDLEKQLNISELIDLSQEEVDSKIHLVELALKREELETKEQNVEVEKLINDDINYKSKEDALLNPMKVNSLQVQSKKIFVDFLNENKINFQELKEGSIKLSPENLKKLFHLLKANMSDKRTEPLKYKEERTLLQKIHRYKELKISFTTNNNDEFQTLYLYLNNPIISIITKGKTHKTIYTNVSSSRYKDGYAIVYRVDFKQLKEKSMIKTIILDEDFTFVDEVDYFEFISKCSESNVQTDTNLEELKVKATSNIIKSIEEQKELESIHQNRQIDIKINSIGNYFEKQIRKVERLKQKVFQEDVRRMRVGEIENLKVQRDNKIDELESQKNIKSSFEVLGVARVIR</sequence>
<accession>A0A6S6TBE4</accession>
<dbReference type="InterPro" id="IPR001650">
    <property type="entry name" value="Helicase_C-like"/>
</dbReference>
<reference evidence="4" key="1">
    <citation type="submission" date="2020-01" db="EMBL/GenBank/DDBJ databases">
        <authorList>
            <person name="Meier V. D."/>
            <person name="Meier V D."/>
        </authorList>
    </citation>
    <scope>NUCLEOTIDE SEQUENCE</scope>
    <source>
        <strain evidence="4">HLG_WM_MAG_01</strain>
    </source>
</reference>
<dbReference type="SMART" id="SM00490">
    <property type="entry name" value="HELICc"/>
    <property type="match status" value="1"/>
</dbReference>
<dbReference type="PROSITE" id="PS51192">
    <property type="entry name" value="HELICASE_ATP_BIND_1"/>
    <property type="match status" value="1"/>
</dbReference>
<dbReference type="Gene3D" id="3.40.50.300">
    <property type="entry name" value="P-loop containing nucleotide triphosphate hydrolases"/>
    <property type="match status" value="1"/>
</dbReference>
<dbReference type="SMART" id="SM00487">
    <property type="entry name" value="DEXDc"/>
    <property type="match status" value="1"/>
</dbReference>
<dbReference type="PROSITE" id="PS51194">
    <property type="entry name" value="HELICASE_CTER"/>
    <property type="match status" value="1"/>
</dbReference>